<proteinExistence type="predicted"/>
<evidence type="ECO:0000313" key="1">
    <source>
        <dbReference type="EMBL" id="JAH76944.1"/>
    </source>
</evidence>
<reference evidence="1" key="2">
    <citation type="journal article" date="2015" name="Fish Shellfish Immunol.">
        <title>Early steps in the European eel (Anguilla anguilla)-Vibrio vulnificus interaction in the gills: Role of the RtxA13 toxin.</title>
        <authorList>
            <person name="Callol A."/>
            <person name="Pajuelo D."/>
            <person name="Ebbesson L."/>
            <person name="Teles M."/>
            <person name="MacKenzie S."/>
            <person name="Amaro C."/>
        </authorList>
    </citation>
    <scope>NUCLEOTIDE SEQUENCE</scope>
</reference>
<organism evidence="1">
    <name type="scientific">Anguilla anguilla</name>
    <name type="common">European freshwater eel</name>
    <name type="synonym">Muraena anguilla</name>
    <dbReference type="NCBI Taxonomy" id="7936"/>
    <lineage>
        <taxon>Eukaryota</taxon>
        <taxon>Metazoa</taxon>
        <taxon>Chordata</taxon>
        <taxon>Craniata</taxon>
        <taxon>Vertebrata</taxon>
        <taxon>Euteleostomi</taxon>
        <taxon>Actinopterygii</taxon>
        <taxon>Neopterygii</taxon>
        <taxon>Teleostei</taxon>
        <taxon>Anguilliformes</taxon>
        <taxon>Anguillidae</taxon>
        <taxon>Anguilla</taxon>
    </lineage>
</organism>
<sequence length="45" mass="4924">MHIKKGNLSQIALVQQKIIDMSLIVHNICVCGIQSTGVAGGRYWV</sequence>
<reference evidence="1" key="1">
    <citation type="submission" date="2014-11" db="EMBL/GenBank/DDBJ databases">
        <authorList>
            <person name="Amaro Gonzalez C."/>
        </authorList>
    </citation>
    <scope>NUCLEOTIDE SEQUENCE</scope>
</reference>
<accession>A0A0E9VFP1</accession>
<dbReference type="EMBL" id="GBXM01031633">
    <property type="protein sequence ID" value="JAH76944.1"/>
    <property type="molecule type" value="Transcribed_RNA"/>
</dbReference>
<name>A0A0E9VFP1_ANGAN</name>
<protein>
    <submittedName>
        <fullName evidence="1">Uncharacterized protein</fullName>
    </submittedName>
</protein>
<dbReference type="AlphaFoldDB" id="A0A0E9VFP1"/>